<dbReference type="CDD" id="cd03062">
    <property type="entry name" value="TRX_Fd_Sucrase"/>
    <property type="match status" value="1"/>
</dbReference>
<dbReference type="EMBL" id="BMLB01000003">
    <property type="protein sequence ID" value="GGK66633.1"/>
    <property type="molecule type" value="Genomic_DNA"/>
</dbReference>
<dbReference type="Pfam" id="PF06999">
    <property type="entry name" value="Suc_Fer-like"/>
    <property type="match status" value="1"/>
</dbReference>
<protein>
    <recommendedName>
        <fullName evidence="3">Sucrase ferredoxin</fullName>
    </recommendedName>
</protein>
<reference evidence="2" key="1">
    <citation type="journal article" date="2019" name="Int. J. Syst. Evol. Microbiol.">
        <title>The Global Catalogue of Microorganisms (GCM) 10K type strain sequencing project: providing services to taxonomists for standard genome sequencing and annotation.</title>
        <authorList>
            <consortium name="The Broad Institute Genomics Platform"/>
            <consortium name="The Broad Institute Genome Sequencing Center for Infectious Disease"/>
            <person name="Wu L."/>
            <person name="Ma J."/>
        </authorList>
    </citation>
    <scope>NUCLEOTIDE SEQUENCE [LARGE SCALE GENOMIC DNA]</scope>
    <source>
        <strain evidence="2">CGMCC 1.5362</strain>
    </source>
</reference>
<evidence type="ECO:0000313" key="2">
    <source>
        <dbReference type="Proteomes" id="UP000662111"/>
    </source>
</evidence>
<name>A0ABQ2F9U7_9MICO</name>
<comment type="caution">
    <text evidence="1">The sequence shown here is derived from an EMBL/GenBank/DDBJ whole genome shotgun (WGS) entry which is preliminary data.</text>
</comment>
<dbReference type="Proteomes" id="UP000662111">
    <property type="component" value="Unassembled WGS sequence"/>
</dbReference>
<evidence type="ECO:0008006" key="3">
    <source>
        <dbReference type="Google" id="ProtNLM"/>
    </source>
</evidence>
<keyword evidence="2" id="KW-1185">Reference proteome</keyword>
<dbReference type="RefSeq" id="WP_022923078.1">
    <property type="nucleotide sequence ID" value="NZ_BMLB01000003.1"/>
</dbReference>
<gene>
    <name evidence="1" type="ORF">GCM10011509_13730</name>
</gene>
<proteinExistence type="predicted"/>
<organism evidence="1 2">
    <name type="scientific">Ornithinimicrobium pekingense</name>
    <dbReference type="NCBI Taxonomy" id="384677"/>
    <lineage>
        <taxon>Bacteria</taxon>
        <taxon>Bacillati</taxon>
        <taxon>Actinomycetota</taxon>
        <taxon>Actinomycetes</taxon>
        <taxon>Micrococcales</taxon>
        <taxon>Ornithinimicrobiaceae</taxon>
        <taxon>Ornithinimicrobium</taxon>
    </lineage>
</organism>
<dbReference type="SUPFAM" id="SSF52833">
    <property type="entry name" value="Thioredoxin-like"/>
    <property type="match status" value="1"/>
</dbReference>
<dbReference type="InterPro" id="IPR036249">
    <property type="entry name" value="Thioredoxin-like_sf"/>
</dbReference>
<dbReference type="Gene3D" id="3.40.30.10">
    <property type="entry name" value="Glutaredoxin"/>
    <property type="match status" value="1"/>
</dbReference>
<evidence type="ECO:0000313" key="1">
    <source>
        <dbReference type="EMBL" id="GGK66633.1"/>
    </source>
</evidence>
<sequence>MPTTEDLSAFRCSDAARERHDPLLGTAPPQRRFLLVEQHGGWAYDGFPSAPLPEDLKAEVLRRTEALGARVMLIRRPGRHSFPAPPARAWCVVDTTAAAGQRVAWGTWSTPAGLMGAVERLEQLTRPAAEAGPGPGLDPEGRDEPLILVCTHGKKDVCCAVRGRPVALDLAARWPADTWECSHTGGDRFAANVLLLPDGATYGGLGADTAARVVQDHREGRPDTAYLRGVAGHPRPVQAALVAVHEQLGPLPCGSVVPEGVDRIEVGEGQVAASRVRLRLGDGRSVEVDVQEHLRPAARLTCQAVARKVAQVPVAGAVRVVAAA</sequence>
<dbReference type="InterPro" id="IPR009737">
    <property type="entry name" value="Aim32/Apd1-like"/>
</dbReference>
<accession>A0ABQ2F9U7</accession>